<dbReference type="EMBL" id="CP001683">
    <property type="protein sequence ID" value="ACU96844.1"/>
    <property type="molecule type" value="Genomic_DNA"/>
</dbReference>
<organism evidence="1 2">
    <name type="scientific">Saccharomonospora viridis (strain ATCC 15386 / DSM 43017 / JCM 3036 / CCUG 5913 / NBRC 12207 / NCIMB 9602 / P101)</name>
    <name type="common">Thermoactinomyces viridis</name>
    <dbReference type="NCBI Taxonomy" id="471857"/>
    <lineage>
        <taxon>Bacteria</taxon>
        <taxon>Bacillati</taxon>
        <taxon>Actinomycetota</taxon>
        <taxon>Actinomycetes</taxon>
        <taxon>Pseudonocardiales</taxon>
        <taxon>Pseudonocardiaceae</taxon>
        <taxon>Saccharomonospora</taxon>
    </lineage>
</organism>
<dbReference type="HOGENOM" id="CLU_2603946_0_0_11"/>
<evidence type="ECO:0000313" key="2">
    <source>
        <dbReference type="Proteomes" id="UP000000841"/>
    </source>
</evidence>
<accession>C7MU65</accession>
<evidence type="ECO:0000313" key="1">
    <source>
        <dbReference type="EMBL" id="ACU96844.1"/>
    </source>
</evidence>
<protein>
    <submittedName>
        <fullName evidence="1">Uncharacterized protein</fullName>
    </submittedName>
</protein>
<dbReference type="STRING" id="471857.Svir_18210"/>
<sequence>MILDAPDAFGNRAAAYRLDRFAAVDHRYRKGPAVRYSAPLLTSWTSAASQRPPRYRGQEVNDMAQRMKFPWQTLFFSRS</sequence>
<dbReference type="AlphaFoldDB" id="C7MU65"/>
<gene>
    <name evidence="1" type="ordered locus">Svir_18210</name>
</gene>
<proteinExistence type="predicted"/>
<dbReference type="RefSeq" id="WP_015786157.1">
    <property type="nucleotide sequence ID" value="NC_013159.1"/>
</dbReference>
<dbReference type="Proteomes" id="UP000000841">
    <property type="component" value="Chromosome"/>
</dbReference>
<reference evidence="1 2" key="1">
    <citation type="journal article" date="2009" name="Stand. Genomic Sci.">
        <title>Complete genome sequence of Saccharomonospora viridis type strain (P101).</title>
        <authorList>
            <person name="Pati A."/>
            <person name="Sikorski J."/>
            <person name="Nolan M."/>
            <person name="Lapidus A."/>
            <person name="Copeland A."/>
            <person name="Glavina Del Rio T."/>
            <person name="Lucas S."/>
            <person name="Chen F."/>
            <person name="Tice H."/>
            <person name="Pitluck S."/>
            <person name="Cheng J.F."/>
            <person name="Chertkov O."/>
            <person name="Brettin T."/>
            <person name="Han C."/>
            <person name="Detter J.C."/>
            <person name="Kuske C."/>
            <person name="Bruce D."/>
            <person name="Goodwin L."/>
            <person name="Chain P."/>
            <person name="D'haeseleer P."/>
            <person name="Chen A."/>
            <person name="Palaniappan K."/>
            <person name="Ivanova N."/>
            <person name="Mavromatis K."/>
            <person name="Mikhailova N."/>
            <person name="Rohde M."/>
            <person name="Tindall B.J."/>
            <person name="Goker M."/>
            <person name="Bristow J."/>
            <person name="Eisen J.A."/>
            <person name="Markowitz V."/>
            <person name="Hugenholtz P."/>
            <person name="Kyrpides N.C."/>
            <person name="Klenk H.P."/>
        </authorList>
    </citation>
    <scope>NUCLEOTIDE SEQUENCE [LARGE SCALE GENOMIC DNA]</scope>
    <source>
        <strain evidence="2">ATCC 15386 / DSM 43017 / JCM 3036 / NBRC 12207 / P101</strain>
    </source>
</reference>
<dbReference type="KEGG" id="svi:Svir_18210"/>
<keyword evidence="2" id="KW-1185">Reference proteome</keyword>
<name>C7MU65_SACVD</name>